<evidence type="ECO:0000313" key="2">
    <source>
        <dbReference type="Proteomes" id="UP000237481"/>
    </source>
</evidence>
<keyword evidence="2" id="KW-1185">Reference proteome</keyword>
<dbReference type="PANTHER" id="PTHR12112">
    <property type="entry name" value="BNIP - RELATED"/>
    <property type="match status" value="1"/>
</dbReference>
<gene>
    <name evidence="1" type="ORF">TPAR_02819</name>
</gene>
<dbReference type="PANTHER" id="PTHR12112:SF39">
    <property type="entry name" value="EG:152A3.5 PROTEIN (FBGN0003116_PN PROTEIN)"/>
    <property type="match status" value="1"/>
</dbReference>
<proteinExistence type="predicted"/>
<dbReference type="EMBL" id="PKSG01000285">
    <property type="protein sequence ID" value="POR36984.1"/>
    <property type="molecule type" value="Genomic_DNA"/>
</dbReference>
<evidence type="ECO:0000313" key="1">
    <source>
        <dbReference type="EMBL" id="POR36984.1"/>
    </source>
</evidence>
<dbReference type="OrthoDB" id="374045at2759"/>
<organism evidence="1 2">
    <name type="scientific">Tolypocladium paradoxum</name>
    <dbReference type="NCBI Taxonomy" id="94208"/>
    <lineage>
        <taxon>Eukaryota</taxon>
        <taxon>Fungi</taxon>
        <taxon>Dikarya</taxon>
        <taxon>Ascomycota</taxon>
        <taxon>Pezizomycotina</taxon>
        <taxon>Sordariomycetes</taxon>
        <taxon>Hypocreomycetidae</taxon>
        <taxon>Hypocreales</taxon>
        <taxon>Ophiocordycipitaceae</taxon>
        <taxon>Tolypocladium</taxon>
    </lineage>
</organism>
<accession>A0A2S4L3H7</accession>
<reference evidence="1 2" key="1">
    <citation type="submission" date="2018-01" db="EMBL/GenBank/DDBJ databases">
        <title>Harnessing the power of phylogenomics to disentangle the directionality and signatures of interkingdom host jumping in the parasitic fungal genus Tolypocladium.</title>
        <authorList>
            <person name="Quandt C.A."/>
            <person name="Patterson W."/>
            <person name="Spatafora J.W."/>
        </authorList>
    </citation>
    <scope>NUCLEOTIDE SEQUENCE [LARGE SCALE GENOMIC DNA]</scope>
    <source>
        <strain evidence="1 2">NRBC 100945</strain>
    </source>
</reference>
<feature type="non-terminal residue" evidence="1">
    <location>
        <position position="131"/>
    </location>
</feature>
<dbReference type="Proteomes" id="UP000237481">
    <property type="component" value="Unassembled WGS sequence"/>
</dbReference>
<dbReference type="GO" id="GO:0005737">
    <property type="term" value="C:cytoplasm"/>
    <property type="evidence" value="ECO:0007669"/>
    <property type="project" value="TreeGrafter"/>
</dbReference>
<dbReference type="Gene3D" id="3.90.1640.10">
    <property type="entry name" value="inorganic pyrophosphatase (n-terminal core)"/>
    <property type="match status" value="1"/>
</dbReference>
<dbReference type="STRING" id="94208.A0A2S4L3H7"/>
<dbReference type="AlphaFoldDB" id="A0A2S4L3H7"/>
<sequence length="131" mass="14095">MPPRASLKSFLATARNTLNAPASQRPSPLTFVVGNESAGKSIIPCYVLTRPSPLTDADVDSLCCAILYAYLRSHAPPHSLHIPLSNLPRADLGLRTEMAAVLRRAGLAPADLLTLCELPDTLPPSDTRWLL</sequence>
<name>A0A2S4L3H7_9HYPO</name>
<dbReference type="GO" id="GO:0004309">
    <property type="term" value="F:exopolyphosphatase activity"/>
    <property type="evidence" value="ECO:0007669"/>
    <property type="project" value="TreeGrafter"/>
</dbReference>
<protein>
    <submittedName>
        <fullName evidence="1">Exopolyphosphatase</fullName>
    </submittedName>
</protein>
<comment type="caution">
    <text evidence="1">The sequence shown here is derived from an EMBL/GenBank/DDBJ whole genome shotgun (WGS) entry which is preliminary data.</text>
</comment>